<dbReference type="SUPFAM" id="SSF57667">
    <property type="entry name" value="beta-beta-alpha zinc fingers"/>
    <property type="match status" value="1"/>
</dbReference>
<dbReference type="PANTHER" id="PTHR23057">
    <property type="entry name" value="JUXTAPOSED WITH ANOTHER ZINC FINGER PROTEIN 1"/>
    <property type="match status" value="1"/>
</dbReference>
<sequence length="602" mass="62083">MPHSLRRHLDYSAPEPMMGVADDDFYYPRELEASFCRDFSCCGLILNDLHDLLQHYEECHVRFEDDDAQADLSDGCFFDDEWSSEDCLTGQEQTQAPSASDLTSYGLSLEHHLLLSAATSTSTAVSTAVPSPTLSCKDASTVTGKVVVSTPPLSPTTTATSSVINSPLEAALHYPADGVSAGGRKRSAAGAAEQAHAKKHATASASAAAAARAAVDLAFPSSVLGLYDDDIIAAIASATDPLFLSSAAAAAAGSNGQETSLHHSSALAHVANAAVAVVSGDYEEDSDEDSIHLPPSVTAAMAGAVAAAAAAKAHGLLPRDDKPYRCPITGCDKAYKNPNGLKYHNLHGHCNMGEDLRASSKPYKCRVPECYKAYKNLNGLKYHVQHAHCAMIPSIRDLPANATPAEVAAAVAQAAAHAAAQAVAASAPVSPMPSPSPSAASSPMPTSAPINRAPVRAPLPPSSSPMVPGSGIRLQPPPLRTGPGAIRSAMGPQQHRPLTNPQQRIGGGPAPSGMPPRPLSSGQAMVPNRRPAPLTPQSQQQQYAGPRPRPLTSSSPASAGQTPVNGSMPIRRPAPPAATAAAPAPVATTAPRQPVLQATASC</sequence>
<feature type="compositionally biased region" description="Polar residues" evidence="6">
    <location>
        <begin position="551"/>
        <end position="565"/>
    </location>
</feature>
<protein>
    <submittedName>
        <fullName evidence="8">Transcriptional regulator of ribosomal biogenesis proteins</fullName>
    </submittedName>
</protein>
<feature type="domain" description="C2H2-type" evidence="7">
    <location>
        <begin position="363"/>
        <end position="393"/>
    </location>
</feature>
<dbReference type="GO" id="GO:0005634">
    <property type="term" value="C:nucleus"/>
    <property type="evidence" value="ECO:0007669"/>
    <property type="project" value="TreeGrafter"/>
</dbReference>
<reference evidence="8" key="1">
    <citation type="submission" date="2022-07" db="EMBL/GenBank/DDBJ databases">
        <title>Phylogenomic reconstructions and comparative analyses of Kickxellomycotina fungi.</title>
        <authorList>
            <person name="Reynolds N.K."/>
            <person name="Stajich J.E."/>
            <person name="Barry K."/>
            <person name="Grigoriev I.V."/>
            <person name="Crous P."/>
            <person name="Smith M.E."/>
        </authorList>
    </citation>
    <scope>NUCLEOTIDE SEQUENCE</scope>
    <source>
        <strain evidence="8">CBS 109367</strain>
    </source>
</reference>
<dbReference type="AlphaFoldDB" id="A0A9W8GJZ5"/>
<evidence type="ECO:0000259" key="7">
    <source>
        <dbReference type="PROSITE" id="PS50157"/>
    </source>
</evidence>
<evidence type="ECO:0000313" key="8">
    <source>
        <dbReference type="EMBL" id="KAJ2690801.1"/>
    </source>
</evidence>
<dbReference type="PANTHER" id="PTHR23057:SF0">
    <property type="entry name" value="JUXTAPOSED WITH ANOTHER ZINC FINGER PROTEIN 1"/>
    <property type="match status" value="1"/>
</dbReference>
<evidence type="ECO:0000256" key="2">
    <source>
        <dbReference type="ARBA" id="ARBA00022737"/>
    </source>
</evidence>
<feature type="compositionally biased region" description="Low complexity" evidence="6">
    <location>
        <begin position="577"/>
        <end position="591"/>
    </location>
</feature>
<dbReference type="InterPro" id="IPR051580">
    <property type="entry name" value="ZnF-Chromatin_assoc"/>
</dbReference>
<keyword evidence="2" id="KW-0677">Repeat</keyword>
<dbReference type="InterPro" id="IPR036236">
    <property type="entry name" value="Znf_C2H2_sf"/>
</dbReference>
<dbReference type="InterPro" id="IPR013087">
    <property type="entry name" value="Znf_C2H2_type"/>
</dbReference>
<organism evidence="8 9">
    <name type="scientific">Coemansia spiralis</name>
    <dbReference type="NCBI Taxonomy" id="417178"/>
    <lineage>
        <taxon>Eukaryota</taxon>
        <taxon>Fungi</taxon>
        <taxon>Fungi incertae sedis</taxon>
        <taxon>Zoopagomycota</taxon>
        <taxon>Kickxellomycotina</taxon>
        <taxon>Kickxellomycetes</taxon>
        <taxon>Kickxellales</taxon>
        <taxon>Kickxellaceae</taxon>
        <taxon>Coemansia</taxon>
    </lineage>
</organism>
<dbReference type="Gene3D" id="3.30.160.60">
    <property type="entry name" value="Classic Zinc Finger"/>
    <property type="match status" value="2"/>
</dbReference>
<evidence type="ECO:0000256" key="5">
    <source>
        <dbReference type="PROSITE-ProRule" id="PRU00042"/>
    </source>
</evidence>
<evidence type="ECO:0000256" key="4">
    <source>
        <dbReference type="ARBA" id="ARBA00022833"/>
    </source>
</evidence>
<proteinExistence type="predicted"/>
<accession>A0A9W8GJZ5</accession>
<keyword evidence="9" id="KW-1185">Reference proteome</keyword>
<feature type="compositionally biased region" description="Low complexity" evidence="6">
    <location>
        <begin position="437"/>
        <end position="449"/>
    </location>
</feature>
<evidence type="ECO:0000256" key="1">
    <source>
        <dbReference type="ARBA" id="ARBA00022723"/>
    </source>
</evidence>
<dbReference type="EMBL" id="JANBTX010000007">
    <property type="protein sequence ID" value="KAJ2690801.1"/>
    <property type="molecule type" value="Genomic_DNA"/>
</dbReference>
<gene>
    <name evidence="8" type="primary">SFP1</name>
    <name evidence="8" type="ORF">IWW39_000461</name>
</gene>
<dbReference type="Proteomes" id="UP001151516">
    <property type="component" value="Unassembled WGS sequence"/>
</dbReference>
<dbReference type="PROSITE" id="PS00028">
    <property type="entry name" value="ZINC_FINGER_C2H2_1"/>
    <property type="match status" value="2"/>
</dbReference>
<dbReference type="GO" id="GO:0008270">
    <property type="term" value="F:zinc ion binding"/>
    <property type="evidence" value="ECO:0007669"/>
    <property type="project" value="UniProtKB-KW"/>
</dbReference>
<keyword evidence="3 5" id="KW-0863">Zinc-finger</keyword>
<dbReference type="OrthoDB" id="3269380at2759"/>
<keyword evidence="4" id="KW-0862">Zinc</keyword>
<comment type="caution">
    <text evidence="8">The sequence shown here is derived from an EMBL/GenBank/DDBJ whole genome shotgun (WGS) entry which is preliminary data.</text>
</comment>
<evidence type="ECO:0000256" key="6">
    <source>
        <dbReference type="SAM" id="MobiDB-lite"/>
    </source>
</evidence>
<keyword evidence="1" id="KW-0479">Metal-binding</keyword>
<name>A0A9W8GJZ5_9FUNG</name>
<dbReference type="SMART" id="SM00355">
    <property type="entry name" value="ZnF_C2H2"/>
    <property type="match status" value="2"/>
</dbReference>
<feature type="region of interest" description="Disordered" evidence="6">
    <location>
        <begin position="427"/>
        <end position="602"/>
    </location>
</feature>
<evidence type="ECO:0000313" key="9">
    <source>
        <dbReference type="Proteomes" id="UP001151516"/>
    </source>
</evidence>
<evidence type="ECO:0000256" key="3">
    <source>
        <dbReference type="ARBA" id="ARBA00022771"/>
    </source>
</evidence>
<dbReference type="PROSITE" id="PS50157">
    <property type="entry name" value="ZINC_FINGER_C2H2_2"/>
    <property type="match status" value="1"/>
</dbReference>